<evidence type="ECO:0000313" key="1">
    <source>
        <dbReference type="EMBL" id="MPN59241.1"/>
    </source>
</evidence>
<dbReference type="EMBL" id="VSSQ01133017">
    <property type="protein sequence ID" value="MPN59241.1"/>
    <property type="molecule type" value="Genomic_DNA"/>
</dbReference>
<sequence>MREIGYESGGIGPGFCWGRYMIIYVKAGVKSKKVAARIYIRDNGIVLRLFLSEIDKHKAFIENAPDFIRLPFVGDYGSCGHCHNEKQGICKFRKTYHLENRLIEKCNGITFEYEKPDIGKLPDYMALLKEFYPVRKGGENI</sequence>
<dbReference type="AlphaFoldDB" id="A0A645J6J7"/>
<organism evidence="1">
    <name type="scientific">bioreactor metagenome</name>
    <dbReference type="NCBI Taxonomy" id="1076179"/>
    <lineage>
        <taxon>unclassified sequences</taxon>
        <taxon>metagenomes</taxon>
        <taxon>ecological metagenomes</taxon>
    </lineage>
</organism>
<reference evidence="1" key="1">
    <citation type="submission" date="2019-08" db="EMBL/GenBank/DDBJ databases">
        <authorList>
            <person name="Kucharzyk K."/>
            <person name="Murdoch R.W."/>
            <person name="Higgins S."/>
            <person name="Loffler F."/>
        </authorList>
    </citation>
    <scope>NUCLEOTIDE SEQUENCE</scope>
</reference>
<gene>
    <name evidence="1" type="ORF">SDC9_206962</name>
</gene>
<comment type="caution">
    <text evidence="1">The sequence shown here is derived from an EMBL/GenBank/DDBJ whole genome shotgun (WGS) entry which is preliminary data.</text>
</comment>
<accession>A0A645J6J7</accession>
<protein>
    <submittedName>
        <fullName evidence="1">Uncharacterized protein</fullName>
    </submittedName>
</protein>
<name>A0A645J6J7_9ZZZZ</name>
<proteinExistence type="predicted"/>